<dbReference type="RefSeq" id="WP_069956919.1">
    <property type="nucleotide sequence ID" value="NZ_MCGG01000009.1"/>
</dbReference>
<evidence type="ECO:0000256" key="1">
    <source>
        <dbReference type="ARBA" id="ARBA00006484"/>
    </source>
</evidence>
<dbReference type="SUPFAM" id="SSF51735">
    <property type="entry name" value="NAD(P)-binding Rossmann-fold domains"/>
    <property type="match status" value="1"/>
</dbReference>
<accession>A0A1E5QAQ6</accession>
<dbReference type="STRING" id="28181.BEN30_04995"/>
<dbReference type="InterPro" id="IPR002347">
    <property type="entry name" value="SDR_fam"/>
</dbReference>
<dbReference type="PRINTS" id="PR01397">
    <property type="entry name" value="DHBDHDRGNASE"/>
</dbReference>
<comment type="caution">
    <text evidence="4">The sequence shown here is derived from an EMBL/GenBank/DDBJ whole genome shotgun (WGS) entry which is preliminary data.</text>
</comment>
<protein>
    <recommendedName>
        <fullName evidence="6">Short-chain dehydrogenase</fullName>
    </recommendedName>
</protein>
<gene>
    <name evidence="4" type="ORF">BEN30_04995</name>
</gene>
<reference evidence="5" key="1">
    <citation type="submission" date="2016-07" db="EMBL/GenBank/DDBJ databases">
        <authorList>
            <person name="Florea S."/>
            <person name="Webb J.S."/>
            <person name="Jaromczyk J."/>
            <person name="Schardl C.L."/>
        </authorList>
    </citation>
    <scope>NUCLEOTIDE SEQUENCE [LARGE SCALE GENOMIC DNA]</scope>
    <source>
        <strain evidence="5">MV-1</strain>
    </source>
</reference>
<evidence type="ECO:0000256" key="3">
    <source>
        <dbReference type="ARBA" id="ARBA00023027"/>
    </source>
</evidence>
<dbReference type="Proteomes" id="UP000095347">
    <property type="component" value="Unassembled WGS sequence"/>
</dbReference>
<evidence type="ECO:0000313" key="5">
    <source>
        <dbReference type="Proteomes" id="UP000095347"/>
    </source>
</evidence>
<keyword evidence="3" id="KW-0520">NAD</keyword>
<evidence type="ECO:0000313" key="4">
    <source>
        <dbReference type="EMBL" id="OEJ69065.1"/>
    </source>
</evidence>
<dbReference type="PANTHER" id="PTHR43477:SF4">
    <property type="entry name" value="DEHYDROGENASE_REDUCTASE SDR FAMILY MEMBER 6"/>
    <property type="match status" value="1"/>
</dbReference>
<evidence type="ECO:0008006" key="6">
    <source>
        <dbReference type="Google" id="ProtNLM"/>
    </source>
</evidence>
<proteinExistence type="inferred from homology"/>
<dbReference type="AlphaFoldDB" id="A0A1E5QAQ6"/>
<organism evidence="4 5">
    <name type="scientific">Magnetovibrio blakemorei</name>
    <dbReference type="NCBI Taxonomy" id="28181"/>
    <lineage>
        <taxon>Bacteria</taxon>
        <taxon>Pseudomonadati</taxon>
        <taxon>Pseudomonadota</taxon>
        <taxon>Alphaproteobacteria</taxon>
        <taxon>Rhodospirillales</taxon>
        <taxon>Magnetovibrionaceae</taxon>
        <taxon>Magnetovibrio</taxon>
    </lineage>
</organism>
<keyword evidence="2" id="KW-0560">Oxidoreductase</keyword>
<dbReference type="PANTHER" id="PTHR43477">
    <property type="entry name" value="DIHYDROANTICAPSIN 7-DEHYDROGENASE"/>
    <property type="match status" value="1"/>
</dbReference>
<evidence type="ECO:0000256" key="2">
    <source>
        <dbReference type="ARBA" id="ARBA00023002"/>
    </source>
</evidence>
<keyword evidence="5" id="KW-1185">Reference proteome</keyword>
<dbReference type="GO" id="GO:0008667">
    <property type="term" value="F:2,3-dihydro-2,3-dihydroxybenzoate dehydrogenase activity"/>
    <property type="evidence" value="ECO:0007669"/>
    <property type="project" value="InterPro"/>
</dbReference>
<dbReference type="OrthoDB" id="9804774at2"/>
<dbReference type="Gene3D" id="3.40.50.720">
    <property type="entry name" value="NAD(P)-binding Rossmann-like Domain"/>
    <property type="match status" value="1"/>
</dbReference>
<name>A0A1E5QAQ6_9PROT</name>
<dbReference type="Pfam" id="PF00106">
    <property type="entry name" value="adh_short"/>
    <property type="match status" value="1"/>
</dbReference>
<dbReference type="GO" id="GO:0019290">
    <property type="term" value="P:siderophore biosynthetic process"/>
    <property type="evidence" value="ECO:0007669"/>
    <property type="project" value="InterPro"/>
</dbReference>
<comment type="similarity">
    <text evidence="1">Belongs to the short-chain dehydrogenases/reductases (SDR) family.</text>
</comment>
<dbReference type="EMBL" id="MCGG01000009">
    <property type="protein sequence ID" value="OEJ69065.1"/>
    <property type="molecule type" value="Genomic_DNA"/>
</dbReference>
<dbReference type="InterPro" id="IPR036291">
    <property type="entry name" value="NAD(P)-bd_dom_sf"/>
</dbReference>
<dbReference type="InterPro" id="IPR003560">
    <property type="entry name" value="DHB_DH"/>
</dbReference>
<sequence>MKGPLDGKMALVTGAAGGIGLKVARALAQTGCGLYLVGQKFMPLEQAASDIRSDYGVKAEAHTGNPAIAVDAEAVSMGCADAEIFINCTGNLPPGQLEDIEDARWRKSWEAAVFAPLNMVREMIGHMTDEGRGVIVLIIDAPLETNSLDICASVAGAVLKTLIAGVEQDLAQGVRIFGLCTERNVEPVSLSEAIIRLALEPERFATGSILTAQDILQDEADTPA</sequence>
<dbReference type="InterPro" id="IPR051122">
    <property type="entry name" value="SDR_DHRS6-like"/>
</dbReference>